<feature type="transmembrane region" description="Helical" evidence="7">
    <location>
        <begin position="307"/>
        <end position="325"/>
    </location>
</feature>
<comment type="subcellular location">
    <subcellularLocation>
        <location evidence="1">Cell membrane</location>
        <topology evidence="1">Multi-pass membrane protein</topology>
    </subcellularLocation>
</comment>
<comment type="caution">
    <text evidence="8">The sequence shown here is derived from an EMBL/GenBank/DDBJ whole genome shotgun (WGS) entry which is preliminary data.</text>
</comment>
<feature type="transmembrane region" description="Helical" evidence="7">
    <location>
        <begin position="55"/>
        <end position="75"/>
    </location>
</feature>
<feature type="transmembrane region" description="Helical" evidence="7">
    <location>
        <begin position="87"/>
        <end position="111"/>
    </location>
</feature>
<evidence type="ECO:0000256" key="4">
    <source>
        <dbReference type="ARBA" id="ARBA00022692"/>
    </source>
</evidence>
<feature type="transmembrane region" description="Helical" evidence="7">
    <location>
        <begin position="21"/>
        <end position="43"/>
    </location>
</feature>
<evidence type="ECO:0000313" key="9">
    <source>
        <dbReference type="Proteomes" id="UP001371218"/>
    </source>
</evidence>
<evidence type="ECO:0000256" key="3">
    <source>
        <dbReference type="ARBA" id="ARBA00022475"/>
    </source>
</evidence>
<accession>A0ABU9BPI1</accession>
<dbReference type="PANTHER" id="PTHR30250">
    <property type="entry name" value="PST FAMILY PREDICTED COLANIC ACID TRANSPORTER"/>
    <property type="match status" value="1"/>
</dbReference>
<keyword evidence="4 7" id="KW-0812">Transmembrane</keyword>
<sequence>MTVAWSGRFSEWMRQSRFARNVWQVARANVLAQALPVIAAPLLTRLYSPADFGGLALFASVLSVALAVGTVRFEWSVPSARAGTTAAALMVLGSLALCGCSFLLLFAWVAARHRLPSAWSVIDAMGWLVLPALVGGGIQQLLQAWHVRRADLSPMGRAKVMQSAANLLVCLAAAKLGLYGLVAGAVAGVWVGLRTLWLHATGLSAAIARLDRRRLAVAWRRFRAEAGWSTLASAVSTASFAIVPFMLARHYSAVEVGYYALMQRVALGPVGLVGAAVSQSFWAEAARLVRADPALLSSLYRRSSWRLVWVALPLALVALAGPLFVGPLFGDVQWAGAGWVLAASVPMLIGQVIVSPLSHLIIHGKQHWQALWDVLRMALLAGSIEGLGRAGVDFPWTVLGLSTVMGAMYGLLMLLNRRALKFAQE</sequence>
<dbReference type="EMBL" id="JBBUTG010000007">
    <property type="protein sequence ID" value="MEK8031867.1"/>
    <property type="molecule type" value="Genomic_DNA"/>
</dbReference>
<evidence type="ECO:0000313" key="8">
    <source>
        <dbReference type="EMBL" id="MEK8031867.1"/>
    </source>
</evidence>
<evidence type="ECO:0000256" key="6">
    <source>
        <dbReference type="ARBA" id="ARBA00023136"/>
    </source>
</evidence>
<evidence type="ECO:0000256" key="1">
    <source>
        <dbReference type="ARBA" id="ARBA00004651"/>
    </source>
</evidence>
<dbReference type="Pfam" id="PF13440">
    <property type="entry name" value="Polysacc_synt_3"/>
    <property type="match status" value="1"/>
</dbReference>
<dbReference type="Proteomes" id="UP001371218">
    <property type="component" value="Unassembled WGS sequence"/>
</dbReference>
<feature type="transmembrane region" description="Helical" evidence="7">
    <location>
        <begin position="337"/>
        <end position="358"/>
    </location>
</feature>
<proteinExistence type="inferred from homology"/>
<name>A0ABU9BPI1_9BURK</name>
<protein>
    <submittedName>
        <fullName evidence="8">Oligosaccharide flippase family protein</fullName>
    </submittedName>
</protein>
<feature type="transmembrane region" description="Helical" evidence="7">
    <location>
        <begin position="163"/>
        <end position="182"/>
    </location>
</feature>
<dbReference type="RefSeq" id="WP_341426264.1">
    <property type="nucleotide sequence ID" value="NZ_JBBUTG010000007.1"/>
</dbReference>
<dbReference type="InterPro" id="IPR050833">
    <property type="entry name" value="Poly_Biosynth_Transport"/>
</dbReference>
<keyword evidence="5 7" id="KW-1133">Transmembrane helix</keyword>
<gene>
    <name evidence="8" type="ORF">AACH06_13650</name>
</gene>
<comment type="similarity">
    <text evidence="2">Belongs to the polysaccharide synthase family.</text>
</comment>
<feature type="transmembrane region" description="Helical" evidence="7">
    <location>
        <begin position="228"/>
        <end position="247"/>
    </location>
</feature>
<evidence type="ECO:0000256" key="2">
    <source>
        <dbReference type="ARBA" id="ARBA00007430"/>
    </source>
</evidence>
<reference evidence="8 9" key="1">
    <citation type="submission" date="2024-04" db="EMBL/GenBank/DDBJ databases">
        <title>Novel species of the genus Ideonella isolated from streams.</title>
        <authorList>
            <person name="Lu H."/>
        </authorList>
    </citation>
    <scope>NUCLEOTIDE SEQUENCE [LARGE SCALE GENOMIC DNA]</scope>
    <source>
        <strain evidence="8 9">DXS29W</strain>
    </source>
</reference>
<feature type="transmembrane region" description="Helical" evidence="7">
    <location>
        <begin position="267"/>
        <end position="286"/>
    </location>
</feature>
<organism evidence="8 9">
    <name type="scientific">Ideonella lacteola</name>
    <dbReference type="NCBI Taxonomy" id="2984193"/>
    <lineage>
        <taxon>Bacteria</taxon>
        <taxon>Pseudomonadati</taxon>
        <taxon>Pseudomonadota</taxon>
        <taxon>Betaproteobacteria</taxon>
        <taxon>Burkholderiales</taxon>
        <taxon>Sphaerotilaceae</taxon>
        <taxon>Ideonella</taxon>
    </lineage>
</organism>
<keyword evidence="9" id="KW-1185">Reference proteome</keyword>
<keyword evidence="6 7" id="KW-0472">Membrane</keyword>
<evidence type="ECO:0000256" key="7">
    <source>
        <dbReference type="SAM" id="Phobius"/>
    </source>
</evidence>
<feature type="transmembrane region" description="Helical" evidence="7">
    <location>
        <begin position="394"/>
        <end position="415"/>
    </location>
</feature>
<feature type="transmembrane region" description="Helical" evidence="7">
    <location>
        <begin position="117"/>
        <end position="142"/>
    </location>
</feature>
<keyword evidence="3" id="KW-1003">Cell membrane</keyword>
<evidence type="ECO:0000256" key="5">
    <source>
        <dbReference type="ARBA" id="ARBA00022989"/>
    </source>
</evidence>
<dbReference type="PANTHER" id="PTHR30250:SF10">
    <property type="entry name" value="LIPOPOLYSACCHARIDE BIOSYNTHESIS PROTEIN WZXC"/>
    <property type="match status" value="1"/>
</dbReference>